<dbReference type="PROSITE" id="PS51257">
    <property type="entry name" value="PROKAR_LIPOPROTEIN"/>
    <property type="match status" value="1"/>
</dbReference>
<evidence type="ECO:0000313" key="2">
    <source>
        <dbReference type="EMBL" id="KAK6337323.1"/>
    </source>
</evidence>
<proteinExistence type="predicted"/>
<dbReference type="Proteomes" id="UP001373714">
    <property type="component" value="Unassembled WGS sequence"/>
</dbReference>
<sequence length="280" mass="29640">MRYLPFLAVFGAASCVNAQMTRCVADNCLRAIRASAFPNRPGTADCRVFFGNYVTKTATDTTTSILADLTVTVTSTTVFVPLTSSPAATSVTIPAYASPCSGLARYSSACACVGITETADPTTTTLTITSSTTQIEVVSTIRVPEFILQLQDGVPGGYIAKSLSNGEAEDDYVQVTGNIANAAIFHLLPDGRLESGGAIMKAGSWNVLRDWVWNGELELICGLDANHMLSCASDDWNIIGTYLEGFSRYIAVGKAAADFTLESVRTDGVVVRVKALPPPI</sequence>
<reference evidence="2 3" key="1">
    <citation type="submission" date="2019-10" db="EMBL/GenBank/DDBJ databases">
        <authorList>
            <person name="Palmer J.M."/>
        </authorList>
    </citation>
    <scope>NUCLEOTIDE SEQUENCE [LARGE SCALE GENOMIC DNA]</scope>
    <source>
        <strain evidence="2 3">TWF730</strain>
    </source>
</reference>
<keyword evidence="1" id="KW-0732">Signal</keyword>
<feature type="signal peptide" evidence="1">
    <location>
        <begin position="1"/>
        <end position="18"/>
    </location>
</feature>
<dbReference type="EMBL" id="JAVHNS010000013">
    <property type="protein sequence ID" value="KAK6337323.1"/>
    <property type="molecule type" value="Genomic_DNA"/>
</dbReference>
<comment type="caution">
    <text evidence="2">The sequence shown here is derived from an EMBL/GenBank/DDBJ whole genome shotgun (WGS) entry which is preliminary data.</text>
</comment>
<gene>
    <name evidence="2" type="ORF">TWF730_002728</name>
</gene>
<organism evidence="2 3">
    <name type="scientific">Orbilia blumenaviensis</name>
    <dbReference type="NCBI Taxonomy" id="1796055"/>
    <lineage>
        <taxon>Eukaryota</taxon>
        <taxon>Fungi</taxon>
        <taxon>Dikarya</taxon>
        <taxon>Ascomycota</taxon>
        <taxon>Pezizomycotina</taxon>
        <taxon>Orbiliomycetes</taxon>
        <taxon>Orbiliales</taxon>
        <taxon>Orbiliaceae</taxon>
        <taxon>Orbilia</taxon>
    </lineage>
</organism>
<dbReference type="AlphaFoldDB" id="A0AAV9UBC0"/>
<feature type="chain" id="PRO_5043350820" evidence="1">
    <location>
        <begin position="19"/>
        <end position="280"/>
    </location>
</feature>
<keyword evidence="3" id="KW-1185">Reference proteome</keyword>
<accession>A0AAV9UBC0</accession>
<evidence type="ECO:0000256" key="1">
    <source>
        <dbReference type="SAM" id="SignalP"/>
    </source>
</evidence>
<evidence type="ECO:0000313" key="3">
    <source>
        <dbReference type="Proteomes" id="UP001373714"/>
    </source>
</evidence>
<name>A0AAV9UBC0_9PEZI</name>
<protein>
    <submittedName>
        <fullName evidence="2">Uncharacterized protein</fullName>
    </submittedName>
</protein>